<feature type="transmembrane region" description="Helical" evidence="6">
    <location>
        <begin position="6"/>
        <end position="26"/>
    </location>
</feature>
<evidence type="ECO:0000256" key="6">
    <source>
        <dbReference type="SAM" id="Phobius"/>
    </source>
</evidence>
<feature type="transmembrane region" description="Helical" evidence="6">
    <location>
        <begin position="339"/>
        <end position="360"/>
    </location>
</feature>
<feature type="transmembrane region" description="Helical" evidence="6">
    <location>
        <begin position="33"/>
        <end position="51"/>
    </location>
</feature>
<dbReference type="RefSeq" id="WP_216149552.1">
    <property type="nucleotide sequence ID" value="NZ_JAHLDV010000026.1"/>
</dbReference>
<feature type="transmembrane region" description="Helical" evidence="6">
    <location>
        <begin position="399"/>
        <end position="426"/>
    </location>
</feature>
<keyword evidence="4 6" id="KW-1133">Transmembrane helix</keyword>
<reference evidence="8 9" key="1">
    <citation type="submission" date="2021-06" db="EMBL/GenBank/DDBJ databases">
        <title>Clostridia strains as spoilage organisms.</title>
        <authorList>
            <person name="Wambui J."/>
            <person name="Stephan R."/>
            <person name="Stevens M.J.A."/>
        </authorList>
    </citation>
    <scope>NUCLEOTIDE SEQUENCE [LARGE SCALE GENOMIC DNA]</scope>
    <source>
        <strain evidence="8 9">DSM 14204</strain>
    </source>
</reference>
<evidence type="ECO:0000256" key="2">
    <source>
        <dbReference type="ARBA" id="ARBA00022475"/>
    </source>
</evidence>
<evidence type="ECO:0000259" key="7">
    <source>
        <dbReference type="Pfam" id="PF03553"/>
    </source>
</evidence>
<feature type="transmembrane region" description="Helical" evidence="6">
    <location>
        <begin position="204"/>
        <end position="223"/>
    </location>
</feature>
<organism evidence="8 9">
    <name type="scientific">Clostridium frigoris</name>
    <dbReference type="NCBI Taxonomy" id="205327"/>
    <lineage>
        <taxon>Bacteria</taxon>
        <taxon>Bacillati</taxon>
        <taxon>Bacillota</taxon>
        <taxon>Clostridia</taxon>
        <taxon>Eubacteriales</taxon>
        <taxon>Clostridiaceae</taxon>
        <taxon>Clostridium</taxon>
    </lineage>
</organism>
<accession>A0ABS6BU36</accession>
<feature type="transmembrane region" description="Helical" evidence="6">
    <location>
        <begin position="71"/>
        <end position="89"/>
    </location>
</feature>
<evidence type="ECO:0000256" key="3">
    <source>
        <dbReference type="ARBA" id="ARBA00022692"/>
    </source>
</evidence>
<evidence type="ECO:0000256" key="5">
    <source>
        <dbReference type="ARBA" id="ARBA00023136"/>
    </source>
</evidence>
<comment type="subcellular location">
    <subcellularLocation>
        <location evidence="1">Cell membrane</location>
        <topology evidence="1">Multi-pass membrane protein</topology>
    </subcellularLocation>
</comment>
<evidence type="ECO:0000256" key="4">
    <source>
        <dbReference type="ARBA" id="ARBA00022989"/>
    </source>
</evidence>
<feature type="transmembrane region" description="Helical" evidence="6">
    <location>
        <begin position="150"/>
        <end position="183"/>
    </location>
</feature>
<dbReference type="PANTHER" id="PTHR43478:SF1">
    <property type="entry name" value="NA+_H+ ANTIPORTER NHAC-LIKE C-TERMINAL DOMAIN-CONTAINING PROTEIN"/>
    <property type="match status" value="1"/>
</dbReference>
<feature type="transmembrane region" description="Helical" evidence="6">
    <location>
        <begin position="372"/>
        <end position="393"/>
    </location>
</feature>
<feature type="domain" description="Na+/H+ antiporter NhaC-like C-terminal" evidence="7">
    <location>
        <begin position="169"/>
        <end position="477"/>
    </location>
</feature>
<evidence type="ECO:0000313" key="8">
    <source>
        <dbReference type="EMBL" id="MBU3160418.1"/>
    </source>
</evidence>
<keyword evidence="5 6" id="KW-0472">Membrane</keyword>
<sequence>MERNMNMNYGFISIFIPIIVIALATFTKRIISSLVVGILAGGIMLAGGNIVKGIILSTDHLVKAIASEESVYIILFLFVFGAFGEIMKVSGGIKGFSKITDKYVKTEKGALAAVWFVSIVTSIDCCFHAISSGTIGKALIEKTNGNKKKLAFVVNVTSCLLIILIPFGTTYVGYIVGVIASSLSKAGINQSPYELFIKSIPYNFYAITMVLISIIVIIFNFGFKKTIKVDTKNEETDTHEHGQNEAHEQCEFEEKAPPRPLNLILPLTSLIVTTFFFFWFTGKDKGIGFTGAIMNADFEKSIFMSALITLVITCVFYIIQKIPMSEIESHFLSGGNEMMPPIIVLTLSWGLSSIVQDLGFTKFITSVMGNQVPRFLIPASIYLLGCAISYSMGSAWGTWALIMPIAIPIAVATNINLALIIGSVLAGGSFGDNASPLGETAILSSSISEVPLMEHIKSELPYCLIGVGISTMFFIISAFIF</sequence>
<evidence type="ECO:0000313" key="9">
    <source>
        <dbReference type="Proteomes" id="UP000776252"/>
    </source>
</evidence>
<feature type="transmembrane region" description="Helical" evidence="6">
    <location>
        <begin position="460"/>
        <end position="480"/>
    </location>
</feature>
<dbReference type="PANTHER" id="PTHR43478">
    <property type="entry name" value="NA+/H+ ANTIPORTER-RELATED"/>
    <property type="match status" value="1"/>
</dbReference>
<dbReference type="InterPro" id="IPR018461">
    <property type="entry name" value="Na/H_Antiport_NhaC-like_C"/>
</dbReference>
<evidence type="ECO:0000256" key="1">
    <source>
        <dbReference type="ARBA" id="ARBA00004651"/>
    </source>
</evidence>
<keyword evidence="3 6" id="KW-0812">Transmembrane</keyword>
<gene>
    <name evidence="8" type="ORF">KPL37_11750</name>
</gene>
<name>A0ABS6BU36_9CLOT</name>
<protein>
    <recommendedName>
        <fullName evidence="7">Na+/H+ antiporter NhaC-like C-terminal domain-containing protein</fullName>
    </recommendedName>
</protein>
<keyword evidence="9" id="KW-1185">Reference proteome</keyword>
<feature type="transmembrane region" description="Helical" evidence="6">
    <location>
        <begin position="302"/>
        <end position="319"/>
    </location>
</feature>
<dbReference type="Pfam" id="PF03553">
    <property type="entry name" value="Na_H_antiporter"/>
    <property type="match status" value="1"/>
</dbReference>
<proteinExistence type="predicted"/>
<dbReference type="EMBL" id="JAHLDV010000026">
    <property type="protein sequence ID" value="MBU3160418.1"/>
    <property type="molecule type" value="Genomic_DNA"/>
</dbReference>
<feature type="transmembrane region" description="Helical" evidence="6">
    <location>
        <begin position="263"/>
        <end position="281"/>
    </location>
</feature>
<dbReference type="Proteomes" id="UP000776252">
    <property type="component" value="Unassembled WGS sequence"/>
</dbReference>
<keyword evidence="2" id="KW-1003">Cell membrane</keyword>
<comment type="caution">
    <text evidence="8">The sequence shown here is derived from an EMBL/GenBank/DDBJ whole genome shotgun (WGS) entry which is preliminary data.</text>
</comment>